<dbReference type="PANTHER" id="PTHR43289">
    <property type="entry name" value="MITOGEN-ACTIVATED PROTEIN KINASE KINASE KINASE 20-RELATED"/>
    <property type="match status" value="1"/>
</dbReference>
<protein>
    <submittedName>
        <fullName evidence="9">Serine/threonine-protein kinase PknD</fullName>
    </submittedName>
</protein>
<evidence type="ECO:0000256" key="5">
    <source>
        <dbReference type="PROSITE-ProRule" id="PRU10141"/>
    </source>
</evidence>
<dbReference type="PROSITE" id="PS00107">
    <property type="entry name" value="PROTEIN_KINASE_ATP"/>
    <property type="match status" value="1"/>
</dbReference>
<feature type="domain" description="Protein kinase" evidence="8">
    <location>
        <begin position="84"/>
        <end position="381"/>
    </location>
</feature>
<sequence length="733" mass="80589">MSGPIDKLLFDAAAGLTDPDERRAFLDHTCREDPALRTLLEEMLEVRDEAEDFFTFPQASGNPPPAAESRHGAEENVGTSIGRYRLIERLGEGGGGVVYLAEQQEPVRRKVALKIIRLGMDTESVIARFEIERQALALMDHPNIARVLDAGATATGRPYFVMELADGERITAFCDHQQLGLRDRLGLFVQVCEAIQHAHQKGVIHRDIKPSNVLVRRHEGRLVPKVIDFGIAKVTATGLAAEGTATRPGQFIGTPAYMSPEQAEGGVDIDTRSDIYSLGALLYELLTGSPPVPVETDGTVGEAELRERLRRGVTETPSARVRKASPAALAEIARQRGVDAARLPGLLAGDLDGIVMKAIDRDRPRRYETANGLALDVQRYLAGQPVIARPPSRWYLLSKLVARNRVVFIAAAIALSGLLGGFGVSTWLFFRERSARHEQAKLRVQAEQATANEVRLRENAQVADLVRQAAVHLKYGEDQAADELLAGLPATSIPASLEASSTLMNVAEWNLAHGRWQAASERFFSLGHVVTSVDMSDSQDISFRVLSVLTAVAEWGEPGQYDELRQLTIDRFGDSSNPVVAEHTVKATLLKPADPATLARLAPLVAVLRDSLEVTDDRRGPHMVAWRQFSLALIAYREGRWDDAEERARLSLGLASNSAPREVSNQLLLAMIAFERGREKEARQEVVRVREKVDRWLQEPFQVVNPDGTLWYNQHAALLLLLEAEALVGGAPR</sequence>
<keyword evidence="1" id="KW-0808">Transferase</keyword>
<gene>
    <name evidence="9" type="primary">pknD_4</name>
    <name evidence="9" type="ORF">Hsar01_00629</name>
</gene>
<keyword evidence="3 9" id="KW-0418">Kinase</keyword>
<accession>A0ABP9UJL0</accession>
<dbReference type="CDD" id="cd14014">
    <property type="entry name" value="STKc_PknB_like"/>
    <property type="match status" value="1"/>
</dbReference>
<organism evidence="9 10">
    <name type="scientific">Haloferula sargassicola</name>
    <dbReference type="NCBI Taxonomy" id="490096"/>
    <lineage>
        <taxon>Bacteria</taxon>
        <taxon>Pseudomonadati</taxon>
        <taxon>Verrucomicrobiota</taxon>
        <taxon>Verrucomicrobiia</taxon>
        <taxon>Verrucomicrobiales</taxon>
        <taxon>Verrucomicrobiaceae</taxon>
        <taxon>Haloferula</taxon>
    </lineage>
</organism>
<dbReference type="InterPro" id="IPR011009">
    <property type="entry name" value="Kinase-like_dom_sf"/>
</dbReference>
<dbReference type="PANTHER" id="PTHR43289:SF6">
    <property type="entry name" value="SERINE_THREONINE-PROTEIN KINASE NEKL-3"/>
    <property type="match status" value="1"/>
</dbReference>
<dbReference type="InterPro" id="IPR017441">
    <property type="entry name" value="Protein_kinase_ATP_BS"/>
</dbReference>
<comment type="caution">
    <text evidence="9">The sequence shown here is derived from an EMBL/GenBank/DDBJ whole genome shotgun (WGS) entry which is preliminary data.</text>
</comment>
<proteinExistence type="predicted"/>
<evidence type="ECO:0000256" key="4">
    <source>
        <dbReference type="ARBA" id="ARBA00022840"/>
    </source>
</evidence>
<evidence type="ECO:0000313" key="10">
    <source>
        <dbReference type="Proteomes" id="UP001476282"/>
    </source>
</evidence>
<evidence type="ECO:0000256" key="7">
    <source>
        <dbReference type="SAM" id="Phobius"/>
    </source>
</evidence>
<name>A0ABP9UJL0_9BACT</name>
<dbReference type="InterPro" id="IPR008271">
    <property type="entry name" value="Ser/Thr_kinase_AS"/>
</dbReference>
<evidence type="ECO:0000256" key="6">
    <source>
        <dbReference type="SAM" id="MobiDB-lite"/>
    </source>
</evidence>
<keyword evidence="10" id="KW-1185">Reference proteome</keyword>
<feature type="region of interest" description="Disordered" evidence="6">
    <location>
        <begin position="55"/>
        <end position="75"/>
    </location>
</feature>
<dbReference type="RefSeq" id="WP_353565572.1">
    <property type="nucleotide sequence ID" value="NZ_BAABRI010000003.1"/>
</dbReference>
<keyword evidence="7" id="KW-0472">Membrane</keyword>
<feature type="transmembrane region" description="Helical" evidence="7">
    <location>
        <begin position="406"/>
        <end position="430"/>
    </location>
</feature>
<evidence type="ECO:0000256" key="2">
    <source>
        <dbReference type="ARBA" id="ARBA00022741"/>
    </source>
</evidence>
<evidence type="ECO:0000259" key="8">
    <source>
        <dbReference type="PROSITE" id="PS50011"/>
    </source>
</evidence>
<dbReference type="PROSITE" id="PS00108">
    <property type="entry name" value="PROTEIN_KINASE_ST"/>
    <property type="match status" value="1"/>
</dbReference>
<dbReference type="PROSITE" id="PS50011">
    <property type="entry name" value="PROTEIN_KINASE_DOM"/>
    <property type="match status" value="1"/>
</dbReference>
<feature type="binding site" evidence="5">
    <location>
        <position position="114"/>
    </location>
    <ligand>
        <name>ATP</name>
        <dbReference type="ChEBI" id="CHEBI:30616"/>
    </ligand>
</feature>
<evidence type="ECO:0000256" key="1">
    <source>
        <dbReference type="ARBA" id="ARBA00022679"/>
    </source>
</evidence>
<dbReference type="GO" id="GO:0016301">
    <property type="term" value="F:kinase activity"/>
    <property type="evidence" value="ECO:0007669"/>
    <property type="project" value="UniProtKB-KW"/>
</dbReference>
<keyword evidence="4 5" id="KW-0067">ATP-binding</keyword>
<dbReference type="EMBL" id="BAABRI010000003">
    <property type="protein sequence ID" value="GAA5481420.1"/>
    <property type="molecule type" value="Genomic_DNA"/>
</dbReference>
<dbReference type="Gene3D" id="1.10.510.10">
    <property type="entry name" value="Transferase(Phosphotransferase) domain 1"/>
    <property type="match status" value="1"/>
</dbReference>
<dbReference type="InterPro" id="IPR000719">
    <property type="entry name" value="Prot_kinase_dom"/>
</dbReference>
<evidence type="ECO:0000313" key="9">
    <source>
        <dbReference type="EMBL" id="GAA5481420.1"/>
    </source>
</evidence>
<keyword evidence="7" id="KW-1133">Transmembrane helix</keyword>
<keyword evidence="7" id="KW-0812">Transmembrane</keyword>
<dbReference type="SUPFAM" id="SSF56112">
    <property type="entry name" value="Protein kinase-like (PK-like)"/>
    <property type="match status" value="1"/>
</dbReference>
<keyword evidence="2 5" id="KW-0547">Nucleotide-binding</keyword>
<dbReference type="Pfam" id="PF00069">
    <property type="entry name" value="Pkinase"/>
    <property type="match status" value="1"/>
</dbReference>
<reference evidence="9 10" key="1">
    <citation type="submission" date="2024-02" db="EMBL/GenBank/DDBJ databases">
        <title>Haloferula sargassicola NBRC 104335.</title>
        <authorList>
            <person name="Ichikawa N."/>
            <person name="Katano-Makiyama Y."/>
            <person name="Hidaka K."/>
        </authorList>
    </citation>
    <scope>NUCLEOTIDE SEQUENCE [LARGE SCALE GENOMIC DNA]</scope>
    <source>
        <strain evidence="9 10">NBRC 104335</strain>
    </source>
</reference>
<dbReference type="Proteomes" id="UP001476282">
    <property type="component" value="Unassembled WGS sequence"/>
</dbReference>
<evidence type="ECO:0000256" key="3">
    <source>
        <dbReference type="ARBA" id="ARBA00022777"/>
    </source>
</evidence>
<dbReference type="SMART" id="SM00220">
    <property type="entry name" value="S_TKc"/>
    <property type="match status" value="1"/>
</dbReference>